<evidence type="ECO:0000256" key="1">
    <source>
        <dbReference type="SAM" id="MobiDB-lite"/>
    </source>
</evidence>
<comment type="caution">
    <text evidence="2">The sequence shown here is derived from an EMBL/GenBank/DDBJ whole genome shotgun (WGS) entry which is preliminary data.</text>
</comment>
<protein>
    <recommendedName>
        <fullName evidence="4">DUF4913 domain-containing protein</fullName>
    </recommendedName>
</protein>
<evidence type="ECO:0000313" key="3">
    <source>
        <dbReference type="Proteomes" id="UP000317638"/>
    </source>
</evidence>
<dbReference type="RefSeq" id="WP_143936500.1">
    <property type="nucleotide sequence ID" value="NZ_VKKG01000001.1"/>
</dbReference>
<dbReference type="Proteomes" id="UP000317638">
    <property type="component" value="Unassembled WGS sequence"/>
</dbReference>
<reference evidence="2 3" key="1">
    <citation type="submission" date="2019-07" db="EMBL/GenBank/DDBJ databases">
        <authorList>
            <person name="Zhou L.-Y."/>
        </authorList>
    </citation>
    <scope>NUCLEOTIDE SEQUENCE [LARGE SCALE GENOMIC DNA]</scope>
    <source>
        <strain evidence="2 3">YIM 101269</strain>
    </source>
</reference>
<sequence>MTEPTHQPTPAALVEFPDVTSRMQKALDQLELLQQGGPAASDIIGSGENLPRLWDITTIHDPNLRRDTWNWLEGFVIWFNAQQTWFSYEQIPACWTHHPHLIREIGTLADQRRLAGDATTSRPLDEWHQYSAPAFLERTRAARSSCEDKHTPWPGRPAHKRHVGPELSQVRRDRIEADVAGFRRERSPHLGSSV</sequence>
<dbReference type="EMBL" id="VKKG01000001">
    <property type="protein sequence ID" value="TRY19412.1"/>
    <property type="molecule type" value="Genomic_DNA"/>
</dbReference>
<dbReference type="OrthoDB" id="4139717at2"/>
<proteinExistence type="predicted"/>
<dbReference type="AlphaFoldDB" id="A0A553K3X6"/>
<accession>A0A553K3X6</accession>
<name>A0A553K3X6_9ACTN</name>
<keyword evidence="3" id="KW-1185">Reference proteome</keyword>
<feature type="compositionally biased region" description="Basic and acidic residues" evidence="1">
    <location>
        <begin position="169"/>
        <end position="188"/>
    </location>
</feature>
<evidence type="ECO:0008006" key="4">
    <source>
        <dbReference type="Google" id="ProtNLM"/>
    </source>
</evidence>
<evidence type="ECO:0000313" key="2">
    <source>
        <dbReference type="EMBL" id="TRY19412.1"/>
    </source>
</evidence>
<gene>
    <name evidence="2" type="ORF">FOJ82_00395</name>
</gene>
<organism evidence="2 3">
    <name type="scientific">Tessaracoccus rhinocerotis</name>
    <dbReference type="NCBI Taxonomy" id="1689449"/>
    <lineage>
        <taxon>Bacteria</taxon>
        <taxon>Bacillati</taxon>
        <taxon>Actinomycetota</taxon>
        <taxon>Actinomycetes</taxon>
        <taxon>Propionibacteriales</taxon>
        <taxon>Propionibacteriaceae</taxon>
        <taxon>Tessaracoccus</taxon>
    </lineage>
</organism>
<feature type="region of interest" description="Disordered" evidence="1">
    <location>
        <begin position="146"/>
        <end position="194"/>
    </location>
</feature>